<evidence type="ECO:0000313" key="3">
    <source>
        <dbReference type="Proteomes" id="UP000587270"/>
    </source>
</evidence>
<dbReference type="EMBL" id="JABAFN010000007">
    <property type="protein sequence ID" value="NME21705.1"/>
    <property type="molecule type" value="Genomic_DNA"/>
</dbReference>
<dbReference type="Proteomes" id="UP000587270">
    <property type="component" value="Unassembled WGS sequence"/>
</dbReference>
<comment type="caution">
    <text evidence="2">The sequence shown here is derived from an EMBL/GenBank/DDBJ whole genome shotgun (WGS) entry which is preliminary data.</text>
</comment>
<evidence type="ECO:0000313" key="2">
    <source>
        <dbReference type="EMBL" id="NME21705.1"/>
    </source>
</evidence>
<feature type="chain" id="PRO_5043936989" evidence="1">
    <location>
        <begin position="29"/>
        <end position="58"/>
    </location>
</feature>
<dbReference type="AlphaFoldDB" id="A0AAW9ZI74"/>
<evidence type="ECO:0000256" key="1">
    <source>
        <dbReference type="SAM" id="SignalP"/>
    </source>
</evidence>
<accession>A0AAW9ZI74</accession>
<feature type="signal peptide" evidence="1">
    <location>
        <begin position="1"/>
        <end position="28"/>
    </location>
</feature>
<sequence>MLKKNKKNNFKAQAALMALGTLAPMAPALMSNVGSIVAHADAAAVPVPQKLTSDDINH</sequence>
<gene>
    <name evidence="2" type="ORF">HF865_03125</name>
</gene>
<name>A0AAW9ZI74_LIMRT</name>
<organism evidence="2 3">
    <name type="scientific">Limosilactobacillus reuteri</name>
    <name type="common">Lactobacillus reuteri</name>
    <dbReference type="NCBI Taxonomy" id="1598"/>
    <lineage>
        <taxon>Bacteria</taxon>
        <taxon>Bacillati</taxon>
        <taxon>Bacillota</taxon>
        <taxon>Bacilli</taxon>
        <taxon>Lactobacillales</taxon>
        <taxon>Lactobacillaceae</taxon>
        <taxon>Limosilactobacillus</taxon>
    </lineage>
</organism>
<keyword evidence="1" id="KW-0732">Signal</keyword>
<reference evidence="2 3" key="1">
    <citation type="submission" date="2020-04" db="EMBL/GenBank/DDBJ databases">
        <authorList>
            <person name="Hitch T.C.A."/>
            <person name="Wylensek D."/>
            <person name="Clavel T."/>
        </authorList>
    </citation>
    <scope>NUCLEOTIDE SEQUENCE [LARGE SCALE GENOMIC DNA]</scope>
    <source>
        <strain evidence="2 3">WCA-386-APC-4I</strain>
    </source>
</reference>
<proteinExistence type="predicted"/>
<protein>
    <submittedName>
        <fullName evidence="2">Uncharacterized protein</fullName>
    </submittedName>
</protein>
<dbReference type="RefSeq" id="WP_170090614.1">
    <property type="nucleotide sequence ID" value="NZ_JABAFN010000007.1"/>
</dbReference>